<accession>A0ABX5SHZ9</accession>
<feature type="domain" description="PilZ" evidence="1">
    <location>
        <begin position="26"/>
        <end position="128"/>
    </location>
</feature>
<sequence length="129" mass="13885">MRSTACANCSDHAFQQLTGDATVSEEQRQNARKILRARAMLVLDGAEPMPARTVDISLGGVSVTAEYKANAGQTGQVMFEMLVDGKPTVLNCRVKVAHCIFSGNGFRVGCMFQGVLSPQANAAITRYMK</sequence>
<dbReference type="Proteomes" id="UP000294359">
    <property type="component" value="Chromosome"/>
</dbReference>
<dbReference type="EMBL" id="CP038026">
    <property type="protein sequence ID" value="QBQ39133.1"/>
    <property type="molecule type" value="Genomic_DNA"/>
</dbReference>
<reference evidence="2 3" key="1">
    <citation type="submission" date="2019-03" db="EMBL/GenBank/DDBJ databases">
        <title>Draft Genome Sequences of Six Type Strains of the Genus Massilia.</title>
        <authorList>
            <person name="Miess H."/>
            <person name="Frediansyhah A."/>
            <person name="Gross H."/>
        </authorList>
    </citation>
    <scope>NUCLEOTIDE SEQUENCE [LARGE SCALE GENOMIC DNA]</scope>
    <source>
        <strain evidence="2 3">DSM 17505</strain>
    </source>
</reference>
<keyword evidence="3" id="KW-1185">Reference proteome</keyword>
<dbReference type="Pfam" id="PF07238">
    <property type="entry name" value="PilZ"/>
    <property type="match status" value="1"/>
</dbReference>
<organism evidence="2 3">
    <name type="scientific">Pseudoduganella plicata</name>
    <dbReference type="NCBI Taxonomy" id="321984"/>
    <lineage>
        <taxon>Bacteria</taxon>
        <taxon>Pseudomonadati</taxon>
        <taxon>Pseudomonadota</taxon>
        <taxon>Betaproteobacteria</taxon>
        <taxon>Burkholderiales</taxon>
        <taxon>Oxalobacteraceae</taxon>
        <taxon>Telluria group</taxon>
        <taxon>Pseudoduganella</taxon>
    </lineage>
</organism>
<evidence type="ECO:0000313" key="2">
    <source>
        <dbReference type="EMBL" id="QBQ39133.1"/>
    </source>
</evidence>
<dbReference type="InterPro" id="IPR009875">
    <property type="entry name" value="PilZ_domain"/>
</dbReference>
<gene>
    <name evidence="2" type="ORF">E1742_25590</name>
</gene>
<name>A0ABX5SHZ9_9BURK</name>
<evidence type="ECO:0000259" key="1">
    <source>
        <dbReference type="Pfam" id="PF07238"/>
    </source>
</evidence>
<proteinExistence type="predicted"/>
<evidence type="ECO:0000313" key="3">
    <source>
        <dbReference type="Proteomes" id="UP000294359"/>
    </source>
</evidence>
<dbReference type="Gene3D" id="2.40.10.220">
    <property type="entry name" value="predicted glycosyltransferase like domains"/>
    <property type="match status" value="1"/>
</dbReference>
<dbReference type="SUPFAM" id="SSF141371">
    <property type="entry name" value="PilZ domain-like"/>
    <property type="match status" value="1"/>
</dbReference>
<protein>
    <submittedName>
        <fullName evidence="2">PilZ domain-containing protein</fullName>
    </submittedName>
</protein>